<reference evidence="2 3" key="1">
    <citation type="submission" date="2019-11" db="EMBL/GenBank/DDBJ databases">
        <title>Draft genome of Amycolatopsis RM579.</title>
        <authorList>
            <person name="Duangmal K."/>
            <person name="Mingma R."/>
        </authorList>
    </citation>
    <scope>NUCLEOTIDE SEQUENCE [LARGE SCALE GENOMIC DNA]</scope>
    <source>
        <strain evidence="2 3">RM579</strain>
    </source>
</reference>
<dbReference type="PANTHER" id="PTHR45033:SF2">
    <property type="entry name" value="ZINC-TYPE ALCOHOL DEHYDROGENASE-LIKE PROTEIN C1773.06C"/>
    <property type="match status" value="1"/>
</dbReference>
<evidence type="ECO:0000259" key="1">
    <source>
        <dbReference type="SMART" id="SM00829"/>
    </source>
</evidence>
<proteinExistence type="predicted"/>
<dbReference type="InterPro" id="IPR013149">
    <property type="entry name" value="ADH-like_C"/>
</dbReference>
<dbReference type="InterPro" id="IPR020843">
    <property type="entry name" value="ER"/>
</dbReference>
<dbReference type="Gene3D" id="3.90.180.10">
    <property type="entry name" value="Medium-chain alcohol dehydrogenases, catalytic domain"/>
    <property type="match status" value="1"/>
</dbReference>
<dbReference type="SUPFAM" id="SSF50129">
    <property type="entry name" value="GroES-like"/>
    <property type="match status" value="1"/>
</dbReference>
<dbReference type="InterPro" id="IPR013154">
    <property type="entry name" value="ADH-like_N"/>
</dbReference>
<dbReference type="Proteomes" id="UP000440096">
    <property type="component" value="Unassembled WGS sequence"/>
</dbReference>
<feature type="domain" description="Enoyl reductase (ER)" evidence="1">
    <location>
        <begin position="15"/>
        <end position="339"/>
    </location>
</feature>
<sequence>MTSRRPRRVELAQWGIDNLAVTDVDRPEPGPGQVLVRTQAVSLNFRDLLVVGGVYDPKMPLPLIPLSDSAGTIVQKGPGAVKFGVGTRVMPIHVPGWVAGRGEPGAAARGGEIPGVLADFVVFDERDLVEVPAHLSPAEAATLPCAAVTAWNGLFGGAEPVQAGHRVLILGTGGVGLFALQFAKLAGAEVTITSQDDAKLAMAADLGADHVINYREDRQWGRTAKKIFDDIGADVVLELGGGATLPESLRAVRRGGTVALIGSVTGAVVENLSLPPIFMRAVTMRGVAVGPRDLFEDMNRAISQHQLRPVIDRVFHGLEAIGTALESLATVSHFGKLVLEVSE</sequence>
<organism evidence="2 3">
    <name type="scientific">Amycolatopsis pithecellobii</name>
    <dbReference type="NCBI Taxonomy" id="664692"/>
    <lineage>
        <taxon>Bacteria</taxon>
        <taxon>Bacillati</taxon>
        <taxon>Actinomycetota</taxon>
        <taxon>Actinomycetes</taxon>
        <taxon>Pseudonocardiales</taxon>
        <taxon>Pseudonocardiaceae</taxon>
        <taxon>Amycolatopsis</taxon>
    </lineage>
</organism>
<dbReference type="Gene3D" id="3.40.50.720">
    <property type="entry name" value="NAD(P)-binding Rossmann-like Domain"/>
    <property type="match status" value="1"/>
</dbReference>
<protein>
    <submittedName>
        <fullName evidence="2">Zinc-binding dehydrogenase</fullName>
    </submittedName>
</protein>
<accession>A0A6N7Z0T0</accession>
<dbReference type="InterPro" id="IPR052711">
    <property type="entry name" value="Zinc_ADH-like"/>
</dbReference>
<gene>
    <name evidence="2" type="ORF">GKO32_03700</name>
</gene>
<dbReference type="OrthoDB" id="3175656at2"/>
<dbReference type="GO" id="GO:0016491">
    <property type="term" value="F:oxidoreductase activity"/>
    <property type="evidence" value="ECO:0007669"/>
    <property type="project" value="InterPro"/>
</dbReference>
<comment type="caution">
    <text evidence="2">The sequence shown here is derived from an EMBL/GenBank/DDBJ whole genome shotgun (WGS) entry which is preliminary data.</text>
</comment>
<evidence type="ECO:0000313" key="2">
    <source>
        <dbReference type="EMBL" id="MTD53084.1"/>
    </source>
</evidence>
<dbReference type="Pfam" id="PF00107">
    <property type="entry name" value="ADH_zinc_N"/>
    <property type="match status" value="1"/>
</dbReference>
<dbReference type="PANTHER" id="PTHR45033">
    <property type="match status" value="1"/>
</dbReference>
<dbReference type="Pfam" id="PF08240">
    <property type="entry name" value="ADH_N"/>
    <property type="match status" value="1"/>
</dbReference>
<evidence type="ECO:0000313" key="3">
    <source>
        <dbReference type="Proteomes" id="UP000440096"/>
    </source>
</evidence>
<dbReference type="InterPro" id="IPR011032">
    <property type="entry name" value="GroES-like_sf"/>
</dbReference>
<dbReference type="CDD" id="cd08276">
    <property type="entry name" value="MDR7"/>
    <property type="match status" value="1"/>
</dbReference>
<dbReference type="AlphaFoldDB" id="A0A6N7Z0T0"/>
<keyword evidence="3" id="KW-1185">Reference proteome</keyword>
<dbReference type="SMART" id="SM00829">
    <property type="entry name" value="PKS_ER"/>
    <property type="match status" value="1"/>
</dbReference>
<dbReference type="EMBL" id="WMBA01000003">
    <property type="protein sequence ID" value="MTD53084.1"/>
    <property type="molecule type" value="Genomic_DNA"/>
</dbReference>
<name>A0A6N7Z0T0_9PSEU</name>
<dbReference type="InterPro" id="IPR036291">
    <property type="entry name" value="NAD(P)-bd_dom_sf"/>
</dbReference>
<dbReference type="SUPFAM" id="SSF51735">
    <property type="entry name" value="NAD(P)-binding Rossmann-fold domains"/>
    <property type="match status" value="1"/>
</dbReference>